<name>A0A8H5T6F2_FUSHE</name>
<evidence type="ECO:0000256" key="1">
    <source>
        <dbReference type="SAM" id="Phobius"/>
    </source>
</evidence>
<protein>
    <submittedName>
        <fullName evidence="2">Uncharacterized protein</fullName>
    </submittedName>
</protein>
<dbReference type="Proteomes" id="UP000567885">
    <property type="component" value="Unassembled WGS sequence"/>
</dbReference>
<reference evidence="2 3" key="1">
    <citation type="submission" date="2020-05" db="EMBL/GenBank/DDBJ databases">
        <title>Identification and distribution of gene clusters putatively required for synthesis of sphingolipid metabolism inhibitors in phylogenetically diverse species of the filamentous fungus Fusarium.</title>
        <authorList>
            <person name="Kim H.-S."/>
            <person name="Busman M."/>
            <person name="Brown D.W."/>
            <person name="Divon H."/>
            <person name="Uhlig S."/>
            <person name="Proctor R.H."/>
        </authorList>
    </citation>
    <scope>NUCLEOTIDE SEQUENCE [LARGE SCALE GENOMIC DNA]</scope>
    <source>
        <strain evidence="2 3">NRRL 20693</strain>
    </source>
</reference>
<keyword evidence="1" id="KW-0812">Transmembrane</keyword>
<gene>
    <name evidence="2" type="ORF">FHETE_6209</name>
</gene>
<comment type="caution">
    <text evidence="2">The sequence shown here is derived from an EMBL/GenBank/DDBJ whole genome shotgun (WGS) entry which is preliminary data.</text>
</comment>
<feature type="transmembrane region" description="Helical" evidence="1">
    <location>
        <begin position="96"/>
        <end position="117"/>
    </location>
</feature>
<keyword evidence="1" id="KW-1133">Transmembrane helix</keyword>
<dbReference type="EMBL" id="JAAGWQ010000108">
    <property type="protein sequence ID" value="KAF5666534.1"/>
    <property type="molecule type" value="Genomic_DNA"/>
</dbReference>
<feature type="transmembrane region" description="Helical" evidence="1">
    <location>
        <begin position="137"/>
        <end position="162"/>
    </location>
</feature>
<evidence type="ECO:0000313" key="2">
    <source>
        <dbReference type="EMBL" id="KAF5666534.1"/>
    </source>
</evidence>
<organism evidence="2 3">
    <name type="scientific">Fusarium heterosporum</name>
    <dbReference type="NCBI Taxonomy" id="42747"/>
    <lineage>
        <taxon>Eukaryota</taxon>
        <taxon>Fungi</taxon>
        <taxon>Dikarya</taxon>
        <taxon>Ascomycota</taxon>
        <taxon>Pezizomycotina</taxon>
        <taxon>Sordariomycetes</taxon>
        <taxon>Hypocreomycetidae</taxon>
        <taxon>Hypocreales</taxon>
        <taxon>Nectriaceae</taxon>
        <taxon>Fusarium</taxon>
        <taxon>Fusarium heterosporum species complex</taxon>
    </lineage>
</organism>
<keyword evidence="1" id="KW-0472">Membrane</keyword>
<dbReference type="AlphaFoldDB" id="A0A8H5T6F2"/>
<sequence>MLFNKHNLHGDNLSPTHEPYGSLAQKHSKFRSNLWYITELPHLNEIKAYFTSSSFPGNCSRKSRTTEAYHYSPRNRSPHDQQPFFQVLKAMDAFRYFFFAVGWLALQLAVVYAAAVPEQKPTGSQQLEWEEIDRRDTIVAITAIITFLTCWLVSVLYVAFYWRSIRDDPTERYKEARGVELELVDLVTSETDTKAAEP</sequence>
<evidence type="ECO:0000313" key="3">
    <source>
        <dbReference type="Proteomes" id="UP000567885"/>
    </source>
</evidence>
<proteinExistence type="predicted"/>
<keyword evidence="3" id="KW-1185">Reference proteome</keyword>
<accession>A0A8H5T6F2</accession>